<dbReference type="Proteomes" id="UP000490535">
    <property type="component" value="Unassembled WGS sequence"/>
</dbReference>
<dbReference type="EMBL" id="WNDP01000005">
    <property type="protein sequence ID" value="KAF1027892.1"/>
    <property type="molecule type" value="Genomic_DNA"/>
</dbReference>
<dbReference type="GO" id="GO:0006144">
    <property type="term" value="P:purine nucleobase metabolic process"/>
    <property type="evidence" value="ECO:0007669"/>
    <property type="project" value="UniProtKB-KW"/>
</dbReference>
<accession>A0A833PHQ8</accession>
<gene>
    <name evidence="8" type="primary">uao</name>
    <name evidence="8" type="ORF">GAK29_00368</name>
</gene>
<dbReference type="SUPFAM" id="SSF158694">
    <property type="entry name" value="UraD-Like"/>
    <property type="match status" value="1"/>
</dbReference>
<dbReference type="GO" id="GO:0019628">
    <property type="term" value="P:urate catabolic process"/>
    <property type="evidence" value="ECO:0007669"/>
    <property type="project" value="TreeGrafter"/>
</dbReference>
<dbReference type="PANTHER" id="PTHR43466">
    <property type="entry name" value="2-OXO-4-HYDROXY-4-CARBOXY-5-UREIDOIMIDAZOLINE DECARBOXYLASE-RELATED"/>
    <property type="match status" value="1"/>
</dbReference>
<dbReference type="EC" id="4.1.1.97" evidence="3"/>
<keyword evidence="5" id="KW-0210">Decarboxylase</keyword>
<organism evidence="8 9">
    <name type="scientific">Acinetobacter bereziniae</name>
    <name type="common">Acinetobacter genomosp. 10</name>
    <dbReference type="NCBI Taxonomy" id="106648"/>
    <lineage>
        <taxon>Bacteria</taxon>
        <taxon>Pseudomonadati</taxon>
        <taxon>Pseudomonadota</taxon>
        <taxon>Gammaproteobacteria</taxon>
        <taxon>Moraxellales</taxon>
        <taxon>Moraxellaceae</taxon>
        <taxon>Acinetobacter</taxon>
    </lineage>
</organism>
<keyword evidence="4" id="KW-0659">Purine metabolism</keyword>
<evidence type="ECO:0000256" key="6">
    <source>
        <dbReference type="ARBA" id="ARBA00023239"/>
    </source>
</evidence>
<sequence length="168" mass="19594">MDLNEFNQIPEQQAQELLRHCVQIPRWTQDIVFTRPFTSLEDLLGYAKKQALTWTWDEVLTALNNHPRIGEKKARASLTEQEREFSNREQSAIKQSSEIEDALLKGNMAYEKKFGFIFLIRALGLDHSEILQALKYRLLNDVETEQRVVKQQLSEIAILRLTQALSEH</sequence>
<dbReference type="GO" id="GO:0051997">
    <property type="term" value="F:2-oxo-4-hydroxy-4-carboxy-5-ureidoimidazoline decarboxylase activity"/>
    <property type="evidence" value="ECO:0007669"/>
    <property type="project" value="UniProtKB-EC"/>
</dbReference>
<evidence type="ECO:0000256" key="3">
    <source>
        <dbReference type="ARBA" id="ARBA00012257"/>
    </source>
</evidence>
<evidence type="ECO:0000256" key="1">
    <source>
        <dbReference type="ARBA" id="ARBA00001163"/>
    </source>
</evidence>
<comment type="pathway">
    <text evidence="2">Purine metabolism; urate degradation; (S)-allantoin from urate: step 3/3.</text>
</comment>
<dbReference type="AlphaFoldDB" id="A0A833PHQ8"/>
<evidence type="ECO:0000313" key="8">
    <source>
        <dbReference type="EMBL" id="KAF1027892.1"/>
    </source>
</evidence>
<protein>
    <recommendedName>
        <fullName evidence="3">2-oxo-4-hydroxy-4-carboxy-5-ureidoimidazoline decarboxylase</fullName>
        <ecNumber evidence="3">4.1.1.97</ecNumber>
    </recommendedName>
</protein>
<dbReference type="InterPro" id="IPR036778">
    <property type="entry name" value="OHCU_decarboxylase_sf"/>
</dbReference>
<dbReference type="Pfam" id="PF09349">
    <property type="entry name" value="OHCU_decarbox"/>
    <property type="match status" value="1"/>
</dbReference>
<evidence type="ECO:0000256" key="4">
    <source>
        <dbReference type="ARBA" id="ARBA00022631"/>
    </source>
</evidence>
<evidence type="ECO:0000256" key="2">
    <source>
        <dbReference type="ARBA" id="ARBA00004754"/>
    </source>
</evidence>
<name>A0A833PHQ8_ACIBZ</name>
<proteinExistence type="predicted"/>
<evidence type="ECO:0000313" key="9">
    <source>
        <dbReference type="Proteomes" id="UP000490535"/>
    </source>
</evidence>
<comment type="catalytic activity">
    <reaction evidence="1">
        <text>5-hydroxy-2-oxo-4-ureido-2,5-dihydro-1H-imidazole-5-carboxylate + H(+) = (S)-allantoin + CO2</text>
        <dbReference type="Rhea" id="RHEA:26301"/>
        <dbReference type="ChEBI" id="CHEBI:15378"/>
        <dbReference type="ChEBI" id="CHEBI:15678"/>
        <dbReference type="ChEBI" id="CHEBI:16526"/>
        <dbReference type="ChEBI" id="CHEBI:58639"/>
        <dbReference type="EC" id="4.1.1.97"/>
    </reaction>
</comment>
<comment type="caution">
    <text evidence="8">The sequence shown here is derived from an EMBL/GenBank/DDBJ whole genome shotgun (WGS) entry which is preliminary data.</text>
</comment>
<dbReference type="InterPro" id="IPR017595">
    <property type="entry name" value="OHCU_decarboxylase-2"/>
</dbReference>
<dbReference type="PANTHER" id="PTHR43466:SF1">
    <property type="entry name" value="2-OXO-4-HYDROXY-4-CARBOXY-5-UREIDOIMIDAZOLINE DECARBOXYLASE-RELATED"/>
    <property type="match status" value="1"/>
</dbReference>
<keyword evidence="6" id="KW-0456">Lyase</keyword>
<evidence type="ECO:0000259" key="7">
    <source>
        <dbReference type="Pfam" id="PF09349"/>
    </source>
</evidence>
<dbReference type="InterPro" id="IPR018020">
    <property type="entry name" value="OHCU_decarboxylase"/>
</dbReference>
<dbReference type="NCBIfam" id="TIGR03180">
    <property type="entry name" value="UraD_2"/>
    <property type="match status" value="1"/>
</dbReference>
<reference evidence="9" key="1">
    <citation type="journal article" date="2020" name="MBio">
        <title>Horizontal gene transfer to a defensive symbiont with a reduced genome amongst a multipartite beetle microbiome.</title>
        <authorList>
            <person name="Waterworth S.C."/>
            <person name="Florez L.V."/>
            <person name="Rees E.R."/>
            <person name="Hertweck C."/>
            <person name="Kaltenpoth M."/>
            <person name="Kwan J.C."/>
        </authorList>
    </citation>
    <scope>NUCLEOTIDE SEQUENCE [LARGE SCALE GENOMIC DNA]</scope>
</reference>
<feature type="domain" description="Oxo-4-hydroxy-4-carboxy-5-ureidoimidazoline decarboxylase" evidence="7">
    <location>
        <begin position="7"/>
        <end position="161"/>
    </location>
</feature>
<evidence type="ECO:0000256" key="5">
    <source>
        <dbReference type="ARBA" id="ARBA00022793"/>
    </source>
</evidence>
<dbReference type="NCBIfam" id="NF010372">
    <property type="entry name" value="PRK13798.1"/>
    <property type="match status" value="1"/>
</dbReference>
<dbReference type="Gene3D" id="1.10.3330.10">
    <property type="entry name" value="Oxo-4-hydroxy-4-carboxy-5-ureidoimidazoline decarboxylase"/>
    <property type="match status" value="1"/>
</dbReference>